<evidence type="ECO:0008006" key="3">
    <source>
        <dbReference type="Google" id="ProtNLM"/>
    </source>
</evidence>
<evidence type="ECO:0000313" key="2">
    <source>
        <dbReference type="Proteomes" id="UP001229355"/>
    </source>
</evidence>
<gene>
    <name evidence="1" type="ORF">PZN02_005636</name>
</gene>
<protein>
    <recommendedName>
        <fullName evidence="3">Oxaloacetate decarboxylase</fullName>
    </recommendedName>
</protein>
<organism evidence="1 2">
    <name type="scientific">Sinorhizobium garamanticum</name>
    <dbReference type="NCBI Taxonomy" id="680247"/>
    <lineage>
        <taxon>Bacteria</taxon>
        <taxon>Pseudomonadati</taxon>
        <taxon>Pseudomonadota</taxon>
        <taxon>Alphaproteobacteria</taxon>
        <taxon>Hyphomicrobiales</taxon>
        <taxon>Rhizobiaceae</taxon>
        <taxon>Sinorhizobium/Ensifer group</taxon>
        <taxon>Sinorhizobium</taxon>
    </lineage>
</organism>
<reference evidence="1 2" key="1">
    <citation type="submission" date="2023-03" db="EMBL/GenBank/DDBJ databases">
        <authorList>
            <person name="Kaur S."/>
            <person name="Espinosa-Saiz D."/>
            <person name="Velazquez E."/>
            <person name="Menendez E."/>
            <person name="diCenzo G.C."/>
        </authorList>
    </citation>
    <scope>NUCLEOTIDE SEQUENCE [LARGE SCALE GENOMIC DNA]</scope>
    <source>
        <strain evidence="1 2">LMG 24692</strain>
    </source>
</reference>
<dbReference type="EMBL" id="CP120374">
    <property type="protein sequence ID" value="WEX90264.1"/>
    <property type="molecule type" value="Genomic_DNA"/>
</dbReference>
<keyword evidence="2" id="KW-1185">Reference proteome</keyword>
<dbReference type="Proteomes" id="UP001229355">
    <property type="component" value="Chromosome 2"/>
</dbReference>
<proteinExistence type="predicted"/>
<name>A0ABY8DHA4_9HYPH</name>
<accession>A0ABY8DHA4</accession>
<evidence type="ECO:0000313" key="1">
    <source>
        <dbReference type="EMBL" id="WEX90264.1"/>
    </source>
</evidence>
<sequence>MMEGMNDMMMYGMGLVWLLVVIVLVLGAAALLKYLFFRGGK</sequence>
<dbReference type="RefSeq" id="WP_280662230.1">
    <property type="nucleotide sequence ID" value="NZ_CP120374.1"/>
</dbReference>